<evidence type="ECO:0000313" key="4">
    <source>
        <dbReference type="Proteomes" id="UP000664632"/>
    </source>
</evidence>
<proteinExistence type="predicted"/>
<gene>
    <name evidence="3" type="ORF">JZO69_11580</name>
</gene>
<evidence type="ECO:0008006" key="5">
    <source>
        <dbReference type="Google" id="ProtNLM"/>
    </source>
</evidence>
<keyword evidence="4" id="KW-1185">Reference proteome</keyword>
<evidence type="ECO:0000313" key="3">
    <source>
        <dbReference type="EMBL" id="MBO0441002.1"/>
    </source>
</evidence>
<sequence length="308" mass="34566">MNIFAIIAILIFSLVVSFYFLWRITTGQQDQLKDMLKVGIPLLIPLFALLIPFVLPQKATQIIVPELETKLEENKKLKQDIQSLNAIISEKEKDQKKANEKIKDLNQKNYAELSQASLVIDGLEKTGVKGSVALINNATYYGENILKVALDKEVGYDEDEKKIYIGSTGQQVTKTALSDSYNILYSGERFTSLNNYEEEAKVAGNLIENGFILDSSKYHDKGSFVLINTKNKYSSIEFDAGKLDSESNNIEDGKLKIEVDGIKKEQETISAEIANKHYNFDISGATTLKISVLDSSSQFDFYNVVFNK</sequence>
<accession>A0ABS3H0G5</accession>
<evidence type="ECO:0000256" key="2">
    <source>
        <dbReference type="SAM" id="Phobius"/>
    </source>
</evidence>
<feature type="transmembrane region" description="Helical" evidence="2">
    <location>
        <begin position="6"/>
        <end position="24"/>
    </location>
</feature>
<dbReference type="RefSeq" id="WP_207113029.1">
    <property type="nucleotide sequence ID" value="NZ_JAFLWD010000028.1"/>
</dbReference>
<dbReference type="Proteomes" id="UP000664632">
    <property type="component" value="Unassembled WGS sequence"/>
</dbReference>
<organism evidence="3 4">
    <name type="scientific">Candidatus Enterococcus ikei</name>
    <dbReference type="NCBI Taxonomy" id="2815326"/>
    <lineage>
        <taxon>Bacteria</taxon>
        <taxon>Bacillati</taxon>
        <taxon>Bacillota</taxon>
        <taxon>Bacilli</taxon>
        <taxon>Lactobacillales</taxon>
        <taxon>Enterococcaceae</taxon>
        <taxon>Enterococcus</taxon>
    </lineage>
</organism>
<keyword evidence="2" id="KW-1133">Transmembrane helix</keyword>
<keyword evidence="2" id="KW-0472">Membrane</keyword>
<feature type="transmembrane region" description="Helical" evidence="2">
    <location>
        <begin position="36"/>
        <end position="55"/>
    </location>
</feature>
<reference evidence="3 4" key="1">
    <citation type="submission" date="2021-03" db="EMBL/GenBank/DDBJ databases">
        <title>Enterococcal diversity collection.</title>
        <authorList>
            <person name="Gilmore M.S."/>
            <person name="Schwartzman J."/>
            <person name="Van Tyne D."/>
            <person name="Martin M."/>
            <person name="Earl A.M."/>
            <person name="Manson A.L."/>
            <person name="Straub T."/>
            <person name="Salamzade R."/>
            <person name="Saavedra J."/>
            <person name="Lebreton F."/>
            <person name="Prichula J."/>
            <person name="Schaufler K."/>
            <person name="Gaca A."/>
            <person name="Sgardioli B."/>
            <person name="Wagenaar J."/>
            <person name="Strong T."/>
        </authorList>
    </citation>
    <scope>NUCLEOTIDE SEQUENCE [LARGE SCALE GENOMIC DNA]</scope>
    <source>
        <strain evidence="3 4">DIV0869a</strain>
    </source>
</reference>
<keyword evidence="2" id="KW-0812">Transmembrane</keyword>
<name>A0ABS3H0G5_9ENTE</name>
<feature type="coiled-coil region" evidence="1">
    <location>
        <begin position="67"/>
        <end position="108"/>
    </location>
</feature>
<dbReference type="EMBL" id="JAFLWD010000028">
    <property type="protein sequence ID" value="MBO0441002.1"/>
    <property type="molecule type" value="Genomic_DNA"/>
</dbReference>
<keyword evidence="1" id="KW-0175">Coiled coil</keyword>
<protein>
    <recommendedName>
        <fullName evidence="5">Glycosyl hydrolase family 98 putative carbohydrate-binding module domain-containing protein</fullName>
    </recommendedName>
</protein>
<evidence type="ECO:0000256" key="1">
    <source>
        <dbReference type="SAM" id="Coils"/>
    </source>
</evidence>
<comment type="caution">
    <text evidence="3">The sequence shown here is derived from an EMBL/GenBank/DDBJ whole genome shotgun (WGS) entry which is preliminary data.</text>
</comment>